<keyword evidence="2" id="KW-0812">Transmembrane</keyword>
<feature type="region of interest" description="Disordered" evidence="1">
    <location>
        <begin position="290"/>
        <end position="310"/>
    </location>
</feature>
<keyword evidence="4" id="KW-1185">Reference proteome</keyword>
<name>A0A6A6UAN7_9PEZI</name>
<keyword evidence="2" id="KW-1133">Transmembrane helix</keyword>
<feature type="transmembrane region" description="Helical" evidence="2">
    <location>
        <begin position="79"/>
        <end position="100"/>
    </location>
</feature>
<evidence type="ECO:0000313" key="3">
    <source>
        <dbReference type="EMBL" id="KAF2668666.1"/>
    </source>
</evidence>
<dbReference type="Proteomes" id="UP000799302">
    <property type="component" value="Unassembled WGS sequence"/>
</dbReference>
<dbReference type="AlphaFoldDB" id="A0A6A6UAN7"/>
<proteinExistence type="predicted"/>
<sequence>MAFGSAALKFLGTFLYALACCCSIVILALYSYFLSTLHTHGAHIPTWERAIEGISGAGVLYTLLAIVFTCCLGGKTFFAFLAIVLDILFCGAFIAIAVMARQGTGSCSSSNVKTPIGNGDSQSHVGFDGKTFTPSLHTACIMNKAVFAVAIIGAGVFLISAFVQLWIGRHHQKQKKYGPSPANGYTKGNGISFFKKRGANKSAHAAAAKDAEAGLNGHEHVAAHDSTDPRYGDATYTGNKFEAAPVTGTNGRTYDDAHHTAHHTAHQNATNGTNGVGYSAPAPTAGGYHTGPAGSAVNPYGYDNNARTNY</sequence>
<gene>
    <name evidence="3" type="ORF">BT63DRAFT_440784</name>
</gene>
<organism evidence="3 4">
    <name type="scientific">Microthyrium microscopicum</name>
    <dbReference type="NCBI Taxonomy" id="703497"/>
    <lineage>
        <taxon>Eukaryota</taxon>
        <taxon>Fungi</taxon>
        <taxon>Dikarya</taxon>
        <taxon>Ascomycota</taxon>
        <taxon>Pezizomycotina</taxon>
        <taxon>Dothideomycetes</taxon>
        <taxon>Dothideomycetes incertae sedis</taxon>
        <taxon>Microthyriales</taxon>
        <taxon>Microthyriaceae</taxon>
        <taxon>Microthyrium</taxon>
    </lineage>
</organism>
<feature type="transmembrane region" description="Helical" evidence="2">
    <location>
        <begin position="53"/>
        <end position="72"/>
    </location>
</feature>
<evidence type="ECO:0000256" key="1">
    <source>
        <dbReference type="SAM" id="MobiDB-lite"/>
    </source>
</evidence>
<dbReference type="OrthoDB" id="5342507at2759"/>
<evidence type="ECO:0000256" key="2">
    <source>
        <dbReference type="SAM" id="Phobius"/>
    </source>
</evidence>
<dbReference type="EMBL" id="MU004236">
    <property type="protein sequence ID" value="KAF2668666.1"/>
    <property type="molecule type" value="Genomic_DNA"/>
</dbReference>
<protein>
    <recommendedName>
        <fullName evidence="5">MARVEL domain-containing protein</fullName>
    </recommendedName>
</protein>
<feature type="transmembrane region" description="Helical" evidence="2">
    <location>
        <begin position="12"/>
        <end position="33"/>
    </location>
</feature>
<reference evidence="3" key="1">
    <citation type="journal article" date="2020" name="Stud. Mycol.">
        <title>101 Dothideomycetes genomes: a test case for predicting lifestyles and emergence of pathogens.</title>
        <authorList>
            <person name="Haridas S."/>
            <person name="Albert R."/>
            <person name="Binder M."/>
            <person name="Bloem J."/>
            <person name="Labutti K."/>
            <person name="Salamov A."/>
            <person name="Andreopoulos B."/>
            <person name="Baker S."/>
            <person name="Barry K."/>
            <person name="Bills G."/>
            <person name="Bluhm B."/>
            <person name="Cannon C."/>
            <person name="Castanera R."/>
            <person name="Culley D."/>
            <person name="Daum C."/>
            <person name="Ezra D."/>
            <person name="Gonzalez J."/>
            <person name="Henrissat B."/>
            <person name="Kuo A."/>
            <person name="Liang C."/>
            <person name="Lipzen A."/>
            <person name="Lutzoni F."/>
            <person name="Magnuson J."/>
            <person name="Mondo S."/>
            <person name="Nolan M."/>
            <person name="Ohm R."/>
            <person name="Pangilinan J."/>
            <person name="Park H.-J."/>
            <person name="Ramirez L."/>
            <person name="Alfaro M."/>
            <person name="Sun H."/>
            <person name="Tritt A."/>
            <person name="Yoshinaga Y."/>
            <person name="Zwiers L.-H."/>
            <person name="Turgeon B."/>
            <person name="Goodwin S."/>
            <person name="Spatafora J."/>
            <person name="Crous P."/>
            <person name="Grigoriev I."/>
        </authorList>
    </citation>
    <scope>NUCLEOTIDE SEQUENCE</scope>
    <source>
        <strain evidence="3">CBS 115976</strain>
    </source>
</reference>
<feature type="transmembrane region" description="Helical" evidence="2">
    <location>
        <begin position="145"/>
        <end position="167"/>
    </location>
</feature>
<keyword evidence="2" id="KW-0472">Membrane</keyword>
<evidence type="ECO:0000313" key="4">
    <source>
        <dbReference type="Proteomes" id="UP000799302"/>
    </source>
</evidence>
<evidence type="ECO:0008006" key="5">
    <source>
        <dbReference type="Google" id="ProtNLM"/>
    </source>
</evidence>
<accession>A0A6A6UAN7</accession>